<feature type="compositionally biased region" description="Low complexity" evidence="5">
    <location>
        <begin position="1453"/>
        <end position="1468"/>
    </location>
</feature>
<dbReference type="InterPro" id="IPR012334">
    <property type="entry name" value="Pectin_lyas_fold"/>
</dbReference>
<dbReference type="PANTHER" id="PTHR11878:SF65">
    <property type="entry name" value="NA_CA-EXCHANGE PROTEIN, ISOFORM G"/>
    <property type="match status" value="1"/>
</dbReference>
<dbReference type="InterPro" id="IPR011050">
    <property type="entry name" value="Pectin_lyase_fold/virulence"/>
</dbReference>
<feature type="domain" description="Calx-beta" evidence="6">
    <location>
        <begin position="1443"/>
        <end position="1540"/>
    </location>
</feature>
<dbReference type="SUPFAM" id="SSF141072">
    <property type="entry name" value="CalX-like"/>
    <property type="match status" value="3"/>
</dbReference>
<keyword evidence="1" id="KW-0732">Signal</keyword>
<evidence type="ECO:0000256" key="3">
    <source>
        <dbReference type="ARBA" id="ARBA00022837"/>
    </source>
</evidence>
<dbReference type="SMART" id="SM00710">
    <property type="entry name" value="PbH1"/>
    <property type="match status" value="7"/>
</dbReference>
<dbReference type="Proteomes" id="UP000595197">
    <property type="component" value="Plasmid pTT6-5"/>
</dbReference>
<organism evidence="7 8">
    <name type="scientific">Skermanella cutis</name>
    <dbReference type="NCBI Taxonomy" id="2775420"/>
    <lineage>
        <taxon>Bacteria</taxon>
        <taxon>Pseudomonadati</taxon>
        <taxon>Pseudomonadota</taxon>
        <taxon>Alphaproteobacteria</taxon>
        <taxon>Rhodospirillales</taxon>
        <taxon>Azospirillaceae</taxon>
        <taxon>Skermanella</taxon>
    </lineage>
</organism>
<dbReference type="InterPro" id="IPR006626">
    <property type="entry name" value="PbH1"/>
</dbReference>
<evidence type="ECO:0000256" key="5">
    <source>
        <dbReference type="SAM" id="MobiDB-lite"/>
    </source>
</evidence>
<evidence type="ECO:0000256" key="2">
    <source>
        <dbReference type="ARBA" id="ARBA00022737"/>
    </source>
</evidence>
<dbReference type="InterPro" id="IPR003644">
    <property type="entry name" value="Calx_beta"/>
</dbReference>
<feature type="domain" description="Calx-beta" evidence="6">
    <location>
        <begin position="423"/>
        <end position="511"/>
    </location>
</feature>
<keyword evidence="8" id="KW-1185">Reference proteome</keyword>
<gene>
    <name evidence="7" type="ORF">IGS68_35170</name>
</gene>
<evidence type="ECO:0000256" key="4">
    <source>
        <dbReference type="ARBA" id="ARBA00023065"/>
    </source>
</evidence>
<evidence type="ECO:0000313" key="7">
    <source>
        <dbReference type="EMBL" id="QQP94054.1"/>
    </source>
</evidence>
<dbReference type="Gene3D" id="2.160.20.10">
    <property type="entry name" value="Single-stranded right-handed beta-helix, Pectin lyase-like"/>
    <property type="match status" value="2"/>
</dbReference>
<sequence>MNWFFVPAPPVIPPAAAEDWSFGTTVPDDWTLTRSAAALGRGVDGRWTSYAADTPRPYHDPVTLEHRGILIEPERMQYVFASRRPAYTAARATSTYDAEVQTPFGLGSLKLTPTTELNSHGFDFFLTSPRAGNVPDNSTVAFQLTFRMVGAYTRMIFHILNKANVYKSVIVNTEGNGSIVSSSVVRATIERDTDGFHTLKVVADLAAGATVPAFNASFATDDTGFRNFAADGTSHAFVAYLGVEVGAEATSPIVSNGTTTVVRPGDSLVSPTPLWLGSAGPSSFALQYTPLASSTQTILQAAGDDSLTLRNAPDSVSYVVFAEGVNAAAVNGTAPATGVQRTIVFTTDYHAHWLAQDGVRLGFGKSGNPAKGFTSIRIGATATGAAGGPMLVQRLKYWPLGLDRDAARDFSGDITIPGDPPEQALPVLDIQPAISVRPTENLVELVVTLTGESRGARVEYRTVDGTAIAGDDYVGSAGIVIIEPGQTSGSITIPLPARGTEADKAFAIELFRPVDATLGGAQCVVTLQKVIPTGPIATTQTSFGVTLPPEWTLTRTTAARTRNSAGIWTSVAANAYRQHYIAPGISGLLLEPALAEQRLFDSVDPGWAVSAATKAIDSTTQVATGTRSLLWREDATTAEHRATLTLTTTNADMPTGEFTAWLLIRPVNRPYLRLRIKGVDNVWKQVRFNLTGTGTIVSQDPGIIVYCQQDPFFPDWYQIGMDRPQATSAGVSAVVELISEDDAGATSILGSADSGFDLAHVQLEVGAGMTSPIVASGATAKTIRDRDILKATAADTWYKVPNYSMGIRYIRLRSQPNIQLLAQVKDTSLSGSTDDNSILVENNVVRGRIRIGSVALNPIEILAPNVVGIVSTVLMTVDSAAKISLFSDGIKAGEVAVGTGGVAVPKTPAVLRVGATEPSGLNAASFLIQDIFHWDHPLLDADALLFSGNLAYVPPTGPAPLPVVSVPTALSVVEGGTVNVTINKGGSGACSAWVRSKAVSATLGQDYQGIEPQMVSFAANETTKTVSLVTLADTAAEANEQVQILIYDPVGCTLGTSTCTVTIEDKATVTIPDAVTIYEGTPQALTLTKFGSGACSVTVRSDAPAGSTSTHENEVVAEILGIFAGYVPTSTIWVSTTGSDTTGTGSSSAPYKTIAKGVGAASPGTRVVVKAGTYTGSVNLGSVYGTATKPILIESETPLGAIIVGDSTSFGLQLYKFNYVKISGFDIRCNYIGTGDFGGCKMHGSVSTPSSHLYFTGNKISGKGQDGFKLFAGSKRCLVIGNTINGTWTAESIDFVQVEDTVVAYNTVSDTHGTTTMTMKAGTRNIEVVGNLFAGTGSGCRIGGSGSSRCDRNFPSYWTGDADIPKGYEAYKVTFHHNRVEASGNTSITFMGAVQCSATNNYFSRNIAVTQWVYQCPVQSDGSPGMLIDHKSSSNTITNNVFASAPDIDVDSGNGTNTTTTPNTQGTTKPDAGNVASLITAYLGGTTTTPTGQATPGTDYTAIAPTVISFAANETTKTVTLSAVADTITDPDETFRVLLSDAVGCSILNAACTVTIKEGAPPVEEPPPTNAIYTRADGFASAAACGTGYPIHRVTNLNNSGAGSLREGVDKGDVMIVFEVAGRIALTSDLVFKSNTTIAGETAPAPGITIAKKEFKIQASNVRISHVTFEKGYAADNLGNSDCGKIAPGTSSGSGPNGKFNGTPTVTSNVHFYHCCFLWAMDEIVEHWPSLSRRIDGISYHDCIFAETLYLPRSYDSSLSNHAKVKPSSGATQDNHNYGVILGYNTRRVDIQNCLFQEFVWRCPWIDHSTSVVLGNNISNNCRNGATIQHNRDARRASTDTATKPLPNDCVFQVTVRGYLAISGPDTGAGPYGGFRIHAYVNPLPDNSAIYVSNLYGWKGGASSSTYITPDDEIIYSKSDKPYWNDGTTKRDVVVTTIPINTPTAIKPLSADEIYNRALQNIGPRPKERAAGSTLPFNPNVARTVKRLKDKTGKFVNHELEVGGFYNPTKVDRKLDANTTFPDGTKPGAPPAQPQPSTATSRAAMETWLEKFRAQVQYD</sequence>
<dbReference type="RefSeq" id="WP_201083957.1">
    <property type="nucleotide sequence ID" value="NZ_CP067425.2"/>
</dbReference>
<feature type="region of interest" description="Disordered" evidence="5">
    <location>
        <begin position="2013"/>
        <end position="2042"/>
    </location>
</feature>
<dbReference type="EMBL" id="CP067425">
    <property type="protein sequence ID" value="QQP94054.1"/>
    <property type="molecule type" value="Genomic_DNA"/>
</dbReference>
<reference evidence="7" key="1">
    <citation type="submission" date="2021-02" db="EMBL/GenBank/DDBJ databases">
        <title>Skermanella TT6 skin isolate.</title>
        <authorList>
            <person name="Lee K."/>
            <person name="Ganzorig M."/>
        </authorList>
    </citation>
    <scope>NUCLEOTIDE SEQUENCE</scope>
    <source>
        <strain evidence="7">TT6</strain>
    </source>
</reference>
<evidence type="ECO:0000256" key="1">
    <source>
        <dbReference type="ARBA" id="ARBA00022729"/>
    </source>
</evidence>
<dbReference type="PANTHER" id="PTHR11878">
    <property type="entry name" value="SODIUM/CALCIUM EXCHANGER"/>
    <property type="match status" value="1"/>
</dbReference>
<keyword evidence="3" id="KW-0106">Calcium</keyword>
<accession>A0ABX7BLI5</accession>
<dbReference type="Gene3D" id="2.60.40.2030">
    <property type="match status" value="2"/>
</dbReference>
<dbReference type="InterPro" id="IPR038081">
    <property type="entry name" value="CalX-like_sf"/>
</dbReference>
<geneLocation type="plasmid" evidence="7 8">
    <name>pTT6-5</name>
</geneLocation>
<keyword evidence="4" id="KW-0406">Ion transport</keyword>
<dbReference type="SUPFAM" id="SSF51126">
    <property type="entry name" value="Pectin lyase-like"/>
    <property type="match status" value="2"/>
</dbReference>
<keyword evidence="2" id="KW-0677">Repeat</keyword>
<dbReference type="SMART" id="SM00237">
    <property type="entry name" value="Calx_beta"/>
    <property type="match status" value="2"/>
</dbReference>
<protein>
    <submittedName>
        <fullName evidence="7">Right-handed parallel beta-helix repeat-containing protein</fullName>
    </submittedName>
</protein>
<feature type="region of interest" description="Disordered" evidence="5">
    <location>
        <begin position="1445"/>
        <end position="1471"/>
    </location>
</feature>
<evidence type="ECO:0000313" key="8">
    <source>
        <dbReference type="Proteomes" id="UP000595197"/>
    </source>
</evidence>
<dbReference type="InterPro" id="IPR051171">
    <property type="entry name" value="CaCA"/>
</dbReference>
<keyword evidence="4" id="KW-0813">Transport</keyword>
<keyword evidence="7" id="KW-0614">Plasmid</keyword>
<name>A0ABX7BLI5_9PROT</name>
<dbReference type="Pfam" id="PF03160">
    <property type="entry name" value="Calx-beta"/>
    <property type="match status" value="3"/>
</dbReference>
<proteinExistence type="predicted"/>
<evidence type="ECO:0000259" key="6">
    <source>
        <dbReference type="SMART" id="SM00237"/>
    </source>
</evidence>